<dbReference type="GO" id="GO:0003700">
    <property type="term" value="F:DNA-binding transcription factor activity"/>
    <property type="evidence" value="ECO:0007669"/>
    <property type="project" value="InterPro"/>
</dbReference>
<evidence type="ECO:0000313" key="6">
    <source>
        <dbReference type="Proteomes" id="UP000175744"/>
    </source>
</evidence>
<evidence type="ECO:0000313" key="5">
    <source>
        <dbReference type="EMBL" id="OFI05930.1"/>
    </source>
</evidence>
<dbReference type="InterPro" id="IPR036388">
    <property type="entry name" value="WH-like_DNA-bd_sf"/>
</dbReference>
<dbReference type="STRING" id="1121290.CLAOCE_14050"/>
<sequence>MLYKLTNFFKLLSDETRLRIMVLLFHEKLCVCELCGIMDISQPKVSKHLAKLRNMAIVKDERREQFIFYYLNIEDEVLKKLLKDIVDNIEEYSVLKSDVEKIKYAEKYIEMKKCNKCRR</sequence>
<dbReference type="NCBIfam" id="NF033788">
    <property type="entry name" value="HTH_metalloreg"/>
    <property type="match status" value="1"/>
</dbReference>
<organism evidence="5 6">
    <name type="scientific">Clostridium acetireducens DSM 10703</name>
    <dbReference type="NCBI Taxonomy" id="1121290"/>
    <lineage>
        <taxon>Bacteria</taxon>
        <taxon>Bacillati</taxon>
        <taxon>Bacillota</taxon>
        <taxon>Clostridia</taxon>
        <taxon>Eubacteriales</taxon>
        <taxon>Clostridiaceae</taxon>
        <taxon>Clostridium</taxon>
    </lineage>
</organism>
<evidence type="ECO:0000259" key="4">
    <source>
        <dbReference type="PROSITE" id="PS50987"/>
    </source>
</evidence>
<dbReference type="PROSITE" id="PS50987">
    <property type="entry name" value="HTH_ARSR_2"/>
    <property type="match status" value="1"/>
</dbReference>
<comment type="caution">
    <text evidence="5">The sequence shown here is derived from an EMBL/GenBank/DDBJ whole genome shotgun (WGS) entry which is preliminary data.</text>
</comment>
<evidence type="ECO:0000256" key="3">
    <source>
        <dbReference type="ARBA" id="ARBA00023163"/>
    </source>
</evidence>
<dbReference type="GO" id="GO:0003677">
    <property type="term" value="F:DNA binding"/>
    <property type="evidence" value="ECO:0007669"/>
    <property type="project" value="UniProtKB-KW"/>
</dbReference>
<dbReference type="SUPFAM" id="SSF46785">
    <property type="entry name" value="Winged helix' DNA-binding domain"/>
    <property type="match status" value="1"/>
</dbReference>
<dbReference type="PANTHER" id="PTHR33154">
    <property type="entry name" value="TRANSCRIPTIONAL REGULATOR, ARSR FAMILY"/>
    <property type="match status" value="1"/>
</dbReference>
<dbReference type="EMBL" id="LZFO01000018">
    <property type="protein sequence ID" value="OFI05930.1"/>
    <property type="molecule type" value="Genomic_DNA"/>
</dbReference>
<protein>
    <submittedName>
        <fullName evidence="5">HTH-type transcriptional repressor AseR</fullName>
    </submittedName>
</protein>
<keyword evidence="2" id="KW-0238">DNA-binding</keyword>
<proteinExistence type="predicted"/>
<dbReference type="SMART" id="SM00418">
    <property type="entry name" value="HTH_ARSR"/>
    <property type="match status" value="1"/>
</dbReference>
<evidence type="ECO:0000256" key="1">
    <source>
        <dbReference type="ARBA" id="ARBA00023015"/>
    </source>
</evidence>
<dbReference type="RefSeq" id="WP_070110389.1">
    <property type="nucleotide sequence ID" value="NZ_LZFO01000018.1"/>
</dbReference>
<dbReference type="InterPro" id="IPR011991">
    <property type="entry name" value="ArsR-like_HTH"/>
</dbReference>
<feature type="domain" description="HTH arsR-type" evidence="4">
    <location>
        <begin position="1"/>
        <end position="93"/>
    </location>
</feature>
<keyword evidence="3" id="KW-0804">Transcription</keyword>
<gene>
    <name evidence="5" type="primary">aseR</name>
    <name evidence="5" type="ORF">CLOACE_14050</name>
</gene>
<reference evidence="5 6" key="1">
    <citation type="submission" date="2016-06" db="EMBL/GenBank/DDBJ databases">
        <title>Genome sequence of Clostridium acetireducens DSM 10703.</title>
        <authorList>
            <person name="Poehlein A."/>
            <person name="Fluechter S."/>
            <person name="Duerre P."/>
            <person name="Daniel R."/>
        </authorList>
    </citation>
    <scope>NUCLEOTIDE SEQUENCE [LARGE SCALE GENOMIC DNA]</scope>
    <source>
        <strain evidence="5 6">DSM 10703</strain>
    </source>
</reference>
<dbReference type="AlphaFoldDB" id="A0A1E8EY85"/>
<dbReference type="Gene3D" id="1.10.10.10">
    <property type="entry name" value="Winged helix-like DNA-binding domain superfamily/Winged helix DNA-binding domain"/>
    <property type="match status" value="1"/>
</dbReference>
<dbReference type="InterPro" id="IPR036390">
    <property type="entry name" value="WH_DNA-bd_sf"/>
</dbReference>
<keyword evidence="1" id="KW-0805">Transcription regulation</keyword>
<dbReference type="Proteomes" id="UP000175744">
    <property type="component" value="Unassembled WGS sequence"/>
</dbReference>
<dbReference type="PRINTS" id="PR00778">
    <property type="entry name" value="HTHARSR"/>
</dbReference>
<keyword evidence="6" id="KW-1185">Reference proteome</keyword>
<evidence type="ECO:0000256" key="2">
    <source>
        <dbReference type="ARBA" id="ARBA00023125"/>
    </source>
</evidence>
<dbReference type="OrthoDB" id="9798835at2"/>
<name>A0A1E8EY85_9CLOT</name>
<dbReference type="CDD" id="cd00090">
    <property type="entry name" value="HTH_ARSR"/>
    <property type="match status" value="1"/>
</dbReference>
<dbReference type="InterPro" id="IPR051081">
    <property type="entry name" value="HTH_MetalResp_TranReg"/>
</dbReference>
<dbReference type="PANTHER" id="PTHR33154:SF18">
    <property type="entry name" value="ARSENICAL RESISTANCE OPERON REPRESSOR"/>
    <property type="match status" value="1"/>
</dbReference>
<accession>A0A1E8EY85</accession>
<dbReference type="Pfam" id="PF01022">
    <property type="entry name" value="HTH_5"/>
    <property type="match status" value="1"/>
</dbReference>
<dbReference type="InterPro" id="IPR001845">
    <property type="entry name" value="HTH_ArsR_DNA-bd_dom"/>
</dbReference>